<proteinExistence type="predicted"/>
<reference evidence="3" key="1">
    <citation type="submission" date="2017-10" db="EMBL/GenBank/DDBJ databases">
        <title>Rapid genome shrinkage in a self-fertile nematode reveals novel sperm competition proteins.</title>
        <authorList>
            <person name="Yin D."/>
            <person name="Schwarz E.M."/>
            <person name="Thomas C.G."/>
            <person name="Felde R.L."/>
            <person name="Korf I.F."/>
            <person name="Cutter A.D."/>
            <person name="Schartner C.M."/>
            <person name="Ralston E.J."/>
            <person name="Meyer B.J."/>
            <person name="Haag E.S."/>
        </authorList>
    </citation>
    <scope>NUCLEOTIDE SEQUENCE [LARGE SCALE GENOMIC DNA]</scope>
    <source>
        <strain evidence="3">JU1422</strain>
    </source>
</reference>
<dbReference type="Proteomes" id="UP000230233">
    <property type="component" value="Chromosome X"/>
</dbReference>
<evidence type="ECO:0000313" key="2">
    <source>
        <dbReference type="EMBL" id="PIC15192.1"/>
    </source>
</evidence>
<evidence type="ECO:0000256" key="1">
    <source>
        <dbReference type="SAM" id="MobiDB-lite"/>
    </source>
</evidence>
<keyword evidence="3" id="KW-1185">Reference proteome</keyword>
<evidence type="ECO:0000313" key="3">
    <source>
        <dbReference type="Proteomes" id="UP000230233"/>
    </source>
</evidence>
<sequence>MVLQKKIQCRVSNSKTHSTPKQIPNKKLHHHDSENVLTYNNYTITSKRIFITYDYSAKFSIFRFLCSRPSNQFNETITAHEAVRTVEHQMSHLPRYDDSQLIHQNHNIQEKPKNANTPSTTDTKPE</sequence>
<name>A0A2G5SJU2_9PELO</name>
<feature type="compositionally biased region" description="Polar residues" evidence="1">
    <location>
        <begin position="114"/>
        <end position="126"/>
    </location>
</feature>
<protein>
    <submittedName>
        <fullName evidence="2">Uncharacterized protein</fullName>
    </submittedName>
</protein>
<feature type="region of interest" description="Disordered" evidence="1">
    <location>
        <begin position="100"/>
        <end position="126"/>
    </location>
</feature>
<accession>A0A2G5SJU2</accession>
<gene>
    <name evidence="2" type="primary">Cnig_chr_X.g22264</name>
    <name evidence="2" type="ORF">B9Z55_022264</name>
</gene>
<dbReference type="AlphaFoldDB" id="A0A2G5SJU2"/>
<comment type="caution">
    <text evidence="2">The sequence shown here is derived from an EMBL/GenBank/DDBJ whole genome shotgun (WGS) entry which is preliminary data.</text>
</comment>
<organism evidence="2 3">
    <name type="scientific">Caenorhabditis nigoni</name>
    <dbReference type="NCBI Taxonomy" id="1611254"/>
    <lineage>
        <taxon>Eukaryota</taxon>
        <taxon>Metazoa</taxon>
        <taxon>Ecdysozoa</taxon>
        <taxon>Nematoda</taxon>
        <taxon>Chromadorea</taxon>
        <taxon>Rhabditida</taxon>
        <taxon>Rhabditina</taxon>
        <taxon>Rhabditomorpha</taxon>
        <taxon>Rhabditoidea</taxon>
        <taxon>Rhabditidae</taxon>
        <taxon>Peloderinae</taxon>
        <taxon>Caenorhabditis</taxon>
    </lineage>
</organism>
<dbReference type="EMBL" id="PDUG01000006">
    <property type="protein sequence ID" value="PIC15192.1"/>
    <property type="molecule type" value="Genomic_DNA"/>
</dbReference>